<dbReference type="Proteomes" id="UP001595625">
    <property type="component" value="Unassembled WGS sequence"/>
</dbReference>
<gene>
    <name evidence="2" type="ORF">ACFOEJ_07005</name>
</gene>
<accession>A0ABV7KMU3</accession>
<dbReference type="Gene3D" id="3.10.180.10">
    <property type="entry name" value="2,3-Dihydroxybiphenyl 1,2-Dioxygenase, domain 1"/>
    <property type="match status" value="2"/>
</dbReference>
<dbReference type="RefSeq" id="WP_117313972.1">
    <property type="nucleotide sequence ID" value="NZ_JBHRUJ010000011.1"/>
</dbReference>
<dbReference type="InterPro" id="IPR004360">
    <property type="entry name" value="Glyas_Fos-R_dOase_dom"/>
</dbReference>
<reference evidence="3" key="1">
    <citation type="journal article" date="2019" name="Int. J. Syst. Evol. Microbiol.">
        <title>The Global Catalogue of Microorganisms (GCM) 10K type strain sequencing project: providing services to taxonomists for standard genome sequencing and annotation.</title>
        <authorList>
            <consortium name="The Broad Institute Genomics Platform"/>
            <consortium name="The Broad Institute Genome Sequencing Center for Infectious Disease"/>
            <person name="Wu L."/>
            <person name="Ma J."/>
        </authorList>
    </citation>
    <scope>NUCLEOTIDE SEQUENCE [LARGE SCALE GENOMIC DNA]</scope>
    <source>
        <strain evidence="3">CCM 320</strain>
    </source>
</reference>
<name>A0ABV7KMU3_PLAOK</name>
<dbReference type="SUPFAM" id="SSF54593">
    <property type="entry name" value="Glyoxalase/Bleomycin resistance protein/Dihydroxybiphenyl dioxygenase"/>
    <property type="match status" value="1"/>
</dbReference>
<dbReference type="InterPro" id="IPR029068">
    <property type="entry name" value="Glyas_Bleomycin-R_OHBP_Dase"/>
</dbReference>
<dbReference type="Pfam" id="PF00903">
    <property type="entry name" value="Glyoxalase"/>
    <property type="match status" value="1"/>
</dbReference>
<dbReference type="InterPro" id="IPR052537">
    <property type="entry name" value="Extradiol_RC_dioxygenase"/>
</dbReference>
<dbReference type="PANTHER" id="PTHR36110">
    <property type="entry name" value="RING-CLEAVING DIOXYGENASE MHQE-RELATED"/>
    <property type="match status" value="1"/>
</dbReference>
<sequence>MTSPIIHHVSVINRDRYVTFDFYHKLLGLEFLLKTVNQDEIEMIHLFFGDKAGRPGTEFSVFEMPSAPEKQFGTNSLERTVFAVPSEASLEFWLARFEAFDVFNCEIEQYQGRKYLHFEDRDGIQLALTPLRSGDPSQQAPHQSAGIPLEHAILGIDSFQCRVRYADASARAFIKMHDLQKIETYEHNDHQVTVLGRNHVLFGQQLHLIEDRNRDIEQEGIGSVQHIALNAVTRDYLLKVEEMILNINFRYSGIKQRDFFESLYYREPNNLLIEVATEQTNFVKLPGETEDYDAIPLFLPDFLEDRRSYIENRIKRQ</sequence>
<organism evidence="2 3">
    <name type="scientific">Planomicrobium okeanokoites</name>
    <name type="common">Planococcus okeanokoites</name>
    <name type="synonym">Flavobacterium okeanokoites</name>
    <dbReference type="NCBI Taxonomy" id="244"/>
    <lineage>
        <taxon>Bacteria</taxon>
        <taxon>Bacillati</taxon>
        <taxon>Bacillota</taxon>
        <taxon>Bacilli</taxon>
        <taxon>Bacillales</taxon>
        <taxon>Caryophanaceae</taxon>
        <taxon>Planomicrobium</taxon>
    </lineage>
</organism>
<protein>
    <submittedName>
        <fullName evidence="2">VOC family protein</fullName>
    </submittedName>
</protein>
<keyword evidence="3" id="KW-1185">Reference proteome</keyword>
<evidence type="ECO:0000313" key="2">
    <source>
        <dbReference type="EMBL" id="MFC3210812.1"/>
    </source>
</evidence>
<evidence type="ECO:0000259" key="1">
    <source>
        <dbReference type="Pfam" id="PF00903"/>
    </source>
</evidence>
<comment type="caution">
    <text evidence="2">The sequence shown here is derived from an EMBL/GenBank/DDBJ whole genome shotgun (WGS) entry which is preliminary data.</text>
</comment>
<dbReference type="PANTHER" id="PTHR36110:SF4">
    <property type="entry name" value="RING-CLEAVING DIOXYGENASE MHQA-RELATED"/>
    <property type="match status" value="1"/>
</dbReference>
<feature type="domain" description="Glyoxalase/fosfomycin resistance/dioxygenase" evidence="1">
    <location>
        <begin position="6"/>
        <end position="127"/>
    </location>
</feature>
<dbReference type="EMBL" id="JBHRUJ010000011">
    <property type="protein sequence ID" value="MFC3210812.1"/>
    <property type="molecule type" value="Genomic_DNA"/>
</dbReference>
<evidence type="ECO:0000313" key="3">
    <source>
        <dbReference type="Proteomes" id="UP001595625"/>
    </source>
</evidence>
<proteinExistence type="predicted"/>